<dbReference type="EMBL" id="JAVDYI010000001">
    <property type="protein sequence ID" value="MDR7357245.1"/>
    <property type="molecule type" value="Genomic_DNA"/>
</dbReference>
<evidence type="ECO:0000313" key="1">
    <source>
        <dbReference type="EMBL" id="MDR7357245.1"/>
    </source>
</evidence>
<reference evidence="1 2" key="1">
    <citation type="submission" date="2023-07" db="EMBL/GenBank/DDBJ databases">
        <title>Sequencing the genomes of 1000 actinobacteria strains.</title>
        <authorList>
            <person name="Klenk H.-P."/>
        </authorList>
    </citation>
    <scope>NUCLEOTIDE SEQUENCE [LARGE SCALE GENOMIC DNA]</scope>
    <source>
        <strain evidence="1 2">DSM 20167</strain>
    </source>
</reference>
<organism evidence="1 2">
    <name type="scientific">Paeniglutamicibacter sulfureus</name>
    <dbReference type="NCBI Taxonomy" id="43666"/>
    <lineage>
        <taxon>Bacteria</taxon>
        <taxon>Bacillati</taxon>
        <taxon>Actinomycetota</taxon>
        <taxon>Actinomycetes</taxon>
        <taxon>Micrococcales</taxon>
        <taxon>Micrococcaceae</taxon>
        <taxon>Paeniglutamicibacter</taxon>
    </lineage>
</organism>
<proteinExistence type="predicted"/>
<dbReference type="RefSeq" id="WP_310288557.1">
    <property type="nucleotide sequence ID" value="NZ_BAAAWO010000001.1"/>
</dbReference>
<name>A0ABU2BF33_9MICC</name>
<sequence length="88" mass="10066">MHSFEDHIEPVEQEDGTILDGLRYLFNGVFIASEHERYKHVYFFSLDVLTTICRKIATEDIVGVDMRGDKDGQMQITSVISSTDWNGP</sequence>
<keyword evidence="2" id="KW-1185">Reference proteome</keyword>
<gene>
    <name evidence="1" type="ORF">J2S64_000936</name>
</gene>
<comment type="caution">
    <text evidence="1">The sequence shown here is derived from an EMBL/GenBank/DDBJ whole genome shotgun (WGS) entry which is preliminary data.</text>
</comment>
<protein>
    <submittedName>
        <fullName evidence="1">Uncharacterized protein</fullName>
    </submittedName>
</protein>
<dbReference type="Proteomes" id="UP001183817">
    <property type="component" value="Unassembled WGS sequence"/>
</dbReference>
<evidence type="ECO:0000313" key="2">
    <source>
        <dbReference type="Proteomes" id="UP001183817"/>
    </source>
</evidence>
<accession>A0ABU2BF33</accession>